<dbReference type="InterPro" id="IPR000531">
    <property type="entry name" value="Beta-barrel_TonB"/>
</dbReference>
<dbReference type="GO" id="GO:0009279">
    <property type="term" value="C:cell outer membrane"/>
    <property type="evidence" value="ECO:0007669"/>
    <property type="project" value="UniProtKB-SubCell"/>
</dbReference>
<evidence type="ECO:0000256" key="12">
    <source>
        <dbReference type="PROSITE-ProRule" id="PRU01360"/>
    </source>
</evidence>
<evidence type="ECO:0000256" key="11">
    <source>
        <dbReference type="ARBA" id="ARBA00023237"/>
    </source>
</evidence>
<evidence type="ECO:0000256" key="4">
    <source>
        <dbReference type="ARBA" id="ARBA00022496"/>
    </source>
</evidence>
<feature type="chain" id="PRO_5015495384" evidence="15">
    <location>
        <begin position="30"/>
        <end position="851"/>
    </location>
</feature>
<evidence type="ECO:0000256" key="6">
    <source>
        <dbReference type="ARBA" id="ARBA00022729"/>
    </source>
</evidence>
<evidence type="ECO:0000256" key="14">
    <source>
        <dbReference type="SAM" id="MobiDB-lite"/>
    </source>
</evidence>
<keyword evidence="6 15" id="KW-0732">Signal</keyword>
<feature type="domain" description="TonB-dependent receptor-like beta-barrel" evidence="16">
    <location>
        <begin position="436"/>
        <end position="813"/>
    </location>
</feature>
<dbReference type="OrthoDB" id="7277632at2"/>
<dbReference type="EMBL" id="QENQ01000001">
    <property type="protein sequence ID" value="PVX29233.1"/>
    <property type="molecule type" value="Genomic_DNA"/>
</dbReference>
<keyword evidence="11 12" id="KW-0998">Cell outer membrane</keyword>
<dbReference type="InterPro" id="IPR012910">
    <property type="entry name" value="Plug_dom"/>
</dbReference>
<evidence type="ECO:0000256" key="7">
    <source>
        <dbReference type="ARBA" id="ARBA00023004"/>
    </source>
</evidence>
<evidence type="ECO:0000256" key="9">
    <source>
        <dbReference type="ARBA" id="ARBA00023077"/>
    </source>
</evidence>
<dbReference type="PANTHER" id="PTHR32552">
    <property type="entry name" value="FERRICHROME IRON RECEPTOR-RELATED"/>
    <property type="match status" value="1"/>
</dbReference>
<dbReference type="PROSITE" id="PS52016">
    <property type="entry name" value="TONB_DEPENDENT_REC_3"/>
    <property type="match status" value="1"/>
</dbReference>
<protein>
    <submittedName>
        <fullName evidence="18">TonB-dependent receptor</fullName>
    </submittedName>
</protein>
<keyword evidence="18" id="KW-0675">Receptor</keyword>
<evidence type="ECO:0000256" key="1">
    <source>
        <dbReference type="ARBA" id="ARBA00004571"/>
    </source>
</evidence>
<comment type="caution">
    <text evidence="18">The sequence shown here is derived from an EMBL/GenBank/DDBJ whole genome shotgun (WGS) entry which is preliminary data.</text>
</comment>
<comment type="subcellular location">
    <subcellularLocation>
        <location evidence="1 12">Cell outer membrane</location>
        <topology evidence="1 12">Multi-pass membrane protein</topology>
    </subcellularLocation>
</comment>
<evidence type="ECO:0000256" key="8">
    <source>
        <dbReference type="ARBA" id="ARBA00023065"/>
    </source>
</evidence>
<name>A0A2U0SCY0_9SPHN</name>
<dbReference type="InterPro" id="IPR039426">
    <property type="entry name" value="TonB-dep_rcpt-like"/>
</dbReference>
<dbReference type="SUPFAM" id="SSF56935">
    <property type="entry name" value="Porins"/>
    <property type="match status" value="1"/>
</dbReference>
<evidence type="ECO:0000313" key="19">
    <source>
        <dbReference type="Proteomes" id="UP000245890"/>
    </source>
</evidence>
<evidence type="ECO:0000256" key="10">
    <source>
        <dbReference type="ARBA" id="ARBA00023136"/>
    </source>
</evidence>
<dbReference type="InterPro" id="IPR037066">
    <property type="entry name" value="Plug_dom_sf"/>
</dbReference>
<sequence>MHIFVGRMPMKIALMTSIACLVFAGPAFAGPDGSTPVGGATHADAGDQQTTPATKPNKAVFSTGVAKGRDLLDSAISTSAIGEDRIEQIGARSLGEILRTVPGIRVEDVGNGGYANYTIRGLPLAGTGSKWLQFQEDGLPVLEFGDLSNLTNDMLVRPDLNLARIESIRGGSASTFASNSPGGVINFISKTGEEEGGSIQLSTGLVDYDITRGDFEYGGRLSSNLRFHIGGYYRSGAGTRDPGAGSFHGGQVKLNVTREFANGYVRVYAKLLDDRQAYYTPGPMRVTGSDADPTYTPIANFDPRVNNTISKNLPIVSGVGIDPKVIRSPLSQAWRAKSKSLGMEAKFDIASWTFVNRTRYSDISNAIGGSQPLIVTSAGALAAMFGGPGATFSYASGPNAGQAITNPASLNGNGLAAFTAFNTLGSPKANYFVNDFRGSRVWKIGGGDLTVTGGVYKSLQNFTTLLAMDTGYQDFAGPNSALLDLRTAGGTKLTDGGIAAYSVWPLTAAGNRYADVDYDITAPYGSVNFHTGRLSIGGSLRYDSGKVKGQRYGIELGGNRTRWRPFDVNGDGVITPPEQVADGIQGDQPGPVDYAYHFFSYSFGVNFRISQSFAAFARYSKGARALADSIYFTPTINAVTGKPANSRDTYNPVRQAEAGVKYRTDALTLNLTGFVANTAEQNYQVNADANGVLTLVPFNRSYRAYGAEFEGSYQHGPFSLNVGATYTHAEIKSDSTNAALAGNAPRHQPKLIVQAMPVVDLGPVSFGSSVVYTASSYAQDVNKLKMPAFTTVNAFVEYRPVDRITLSVNGSNLFNALGVTEVTQGSIPADGIVSARVMNGRTVAAAVRFNF</sequence>
<keyword evidence="3 12" id="KW-1134">Transmembrane beta strand</keyword>
<dbReference type="AlphaFoldDB" id="A0A2U0SCY0"/>
<feature type="signal peptide" evidence="15">
    <location>
        <begin position="1"/>
        <end position="29"/>
    </location>
</feature>
<keyword evidence="7" id="KW-0408">Iron</keyword>
<dbReference type="PANTHER" id="PTHR32552:SF89">
    <property type="entry name" value="CATECHOLATE SIDEROPHORE RECEPTOR FIU"/>
    <property type="match status" value="1"/>
</dbReference>
<keyword evidence="2 12" id="KW-0813">Transport</keyword>
<dbReference type="Pfam" id="PF07715">
    <property type="entry name" value="Plug"/>
    <property type="match status" value="1"/>
</dbReference>
<evidence type="ECO:0000256" key="13">
    <source>
        <dbReference type="RuleBase" id="RU003357"/>
    </source>
</evidence>
<keyword evidence="10 12" id="KW-0472">Membrane</keyword>
<evidence type="ECO:0000256" key="2">
    <source>
        <dbReference type="ARBA" id="ARBA00022448"/>
    </source>
</evidence>
<reference evidence="18 19" key="1">
    <citation type="submission" date="2018-05" db="EMBL/GenBank/DDBJ databases">
        <title>Description of Sphingomonas pokkalii sp nov, isolated from the rhizosphere of saline tolerant pokkali rice and its draft genome analysis.</title>
        <authorList>
            <person name="Menon R."/>
            <person name="Kumari S."/>
            <person name="Rameshkumar N."/>
        </authorList>
    </citation>
    <scope>NUCLEOTIDE SEQUENCE [LARGE SCALE GENOMIC DNA]</scope>
    <source>
        <strain evidence="18 19">L3B27</strain>
    </source>
</reference>
<dbReference type="Gene3D" id="2.40.170.20">
    <property type="entry name" value="TonB-dependent receptor, beta-barrel domain"/>
    <property type="match status" value="1"/>
</dbReference>
<accession>A0A2U0SCY0</accession>
<evidence type="ECO:0000256" key="15">
    <source>
        <dbReference type="SAM" id="SignalP"/>
    </source>
</evidence>
<evidence type="ECO:0000256" key="3">
    <source>
        <dbReference type="ARBA" id="ARBA00022452"/>
    </source>
</evidence>
<keyword evidence="5 12" id="KW-0812">Transmembrane</keyword>
<keyword evidence="9 13" id="KW-0798">TonB box</keyword>
<evidence type="ECO:0000259" key="16">
    <source>
        <dbReference type="Pfam" id="PF00593"/>
    </source>
</evidence>
<evidence type="ECO:0000259" key="17">
    <source>
        <dbReference type="Pfam" id="PF07715"/>
    </source>
</evidence>
<feature type="domain" description="TonB-dependent receptor plug" evidence="17">
    <location>
        <begin position="71"/>
        <end position="184"/>
    </location>
</feature>
<keyword evidence="19" id="KW-1185">Reference proteome</keyword>
<dbReference type="Pfam" id="PF00593">
    <property type="entry name" value="TonB_dep_Rec_b-barrel"/>
    <property type="match status" value="1"/>
</dbReference>
<evidence type="ECO:0000256" key="5">
    <source>
        <dbReference type="ARBA" id="ARBA00022692"/>
    </source>
</evidence>
<keyword evidence="4" id="KW-0410">Iron transport</keyword>
<gene>
    <name evidence="18" type="ORF">DD559_07740</name>
</gene>
<dbReference type="Gene3D" id="2.170.130.10">
    <property type="entry name" value="TonB-dependent receptor, plug domain"/>
    <property type="match status" value="1"/>
</dbReference>
<dbReference type="InterPro" id="IPR036942">
    <property type="entry name" value="Beta-barrel_TonB_sf"/>
</dbReference>
<comment type="similarity">
    <text evidence="12 13">Belongs to the TonB-dependent receptor family.</text>
</comment>
<organism evidence="18 19">
    <name type="scientific">Sphingomonas pokkalii</name>
    <dbReference type="NCBI Taxonomy" id="2175090"/>
    <lineage>
        <taxon>Bacteria</taxon>
        <taxon>Pseudomonadati</taxon>
        <taxon>Pseudomonadota</taxon>
        <taxon>Alphaproteobacteria</taxon>
        <taxon>Sphingomonadales</taxon>
        <taxon>Sphingomonadaceae</taxon>
        <taxon>Sphingomonas</taxon>
    </lineage>
</organism>
<proteinExistence type="inferred from homology"/>
<dbReference type="Proteomes" id="UP000245890">
    <property type="component" value="Unassembled WGS sequence"/>
</dbReference>
<evidence type="ECO:0000313" key="18">
    <source>
        <dbReference type="EMBL" id="PVX29233.1"/>
    </source>
</evidence>
<feature type="region of interest" description="Disordered" evidence="14">
    <location>
        <begin position="35"/>
        <end position="56"/>
    </location>
</feature>
<keyword evidence="8" id="KW-0406">Ion transport</keyword>
<dbReference type="GO" id="GO:0015344">
    <property type="term" value="F:siderophore uptake transmembrane transporter activity"/>
    <property type="evidence" value="ECO:0007669"/>
    <property type="project" value="TreeGrafter"/>
</dbReference>